<dbReference type="GO" id="GO:0043596">
    <property type="term" value="C:nuclear replication fork"/>
    <property type="evidence" value="ECO:0007669"/>
    <property type="project" value="TreeGrafter"/>
</dbReference>
<keyword evidence="13" id="KW-1185">Reference proteome</keyword>
<evidence type="ECO:0000256" key="2">
    <source>
        <dbReference type="ARBA" id="ARBA00009679"/>
    </source>
</evidence>
<keyword evidence="9" id="KW-0175">Coiled coil</keyword>
<dbReference type="eggNOG" id="KOG3056">
    <property type="taxonomic scope" value="Eukaryota"/>
</dbReference>
<keyword evidence="5" id="KW-0479">Metal-binding</keyword>
<evidence type="ECO:0000256" key="7">
    <source>
        <dbReference type="ARBA" id="ARBA00022833"/>
    </source>
</evidence>
<dbReference type="GO" id="GO:0003688">
    <property type="term" value="F:DNA replication origin binding"/>
    <property type="evidence" value="ECO:0007669"/>
    <property type="project" value="TreeGrafter"/>
</dbReference>
<dbReference type="GO" id="GO:0003697">
    <property type="term" value="F:single-stranded DNA binding"/>
    <property type="evidence" value="ECO:0007669"/>
    <property type="project" value="InterPro"/>
</dbReference>
<name>T1IJL1_STRMM</name>
<evidence type="ECO:0000256" key="8">
    <source>
        <dbReference type="ARBA" id="ARBA00023242"/>
    </source>
</evidence>
<feature type="coiled-coil region" evidence="9">
    <location>
        <begin position="420"/>
        <end position="447"/>
    </location>
</feature>
<evidence type="ECO:0000313" key="13">
    <source>
        <dbReference type="Proteomes" id="UP000014500"/>
    </source>
</evidence>
<evidence type="ECO:0000256" key="10">
    <source>
        <dbReference type="SAM" id="MobiDB-lite"/>
    </source>
</evidence>
<keyword evidence="7" id="KW-0862">Zinc</keyword>
<sequence>MDEDLDFDSILAELDMDEIVKDKDSEMQLEESKKPNNNVNKDGPVVSSSLEEELKAMKARVAELELQAMKARVAELERQLGSQQQEQKTTAKNKVLTDVDLFNNASITEPSAIEQNLETKLNSSKEKALKLSLFGEDSSDEETEKYPLESKGLNDYGKFVKSRLSDSIKTSPKKCVQVEQKSTKPTNKSDANFEKEFYSGLRIINPLVSSAMMKEKMEGRRLIRISQIQNFLRGGDIDGDWVTIGVIISKSDPKTSSKGKTFSIWRMSDLRDCSKVVSFFLFGNVHKTHWKIPIGSVVGILNAGPMSNKDNASSKYADELSFVIDHQDKAMILGRSRDFGTCLGRKKDGGKCSAVVNKDVCDFCPFHIQSAYKKMSLKRTDLNVSYSGPEPKSLKKKLLQNQEIFYGGQSFTSSPLVKTKKGLNLESLRLQRDAKNMQNEFKQIKIKGKHLTQSELNVVSGISSQSEPFGEMMSAPTAGSRNLMKHILCDKPSTQSANFKSVTASDLLKIHKSEFEAKNNIPRLSSAVSIPLEFFPKKLPRMTRVEVAKLRASQIVKNKGTIRKADPNAIKKVISPNFMEKVKDNLDEKSSENTDLVENQPAKRICLKNDEFERVLNAKSIHSDSLASEENEKYFNEMETKEKIETQATSITQLACKVVSCKQCNYTAFSASELCKSENHPLKFHSAMKRFFSCKSCKRRIVSINKFPTAPCANCGEKSFEKTGMKRERTGPKLANEQLSIRGDETKFLNSLNTKGLNINV</sequence>
<dbReference type="AlphaFoldDB" id="T1IJL1"/>
<reference evidence="12" key="2">
    <citation type="submission" date="2015-02" db="UniProtKB">
        <authorList>
            <consortium name="EnsemblMetazoa"/>
        </authorList>
    </citation>
    <scope>IDENTIFICATION</scope>
</reference>
<dbReference type="PANTHER" id="PTHR13454">
    <property type="entry name" value="PROTEIN MCM10 HOMOLOG"/>
    <property type="match status" value="1"/>
</dbReference>
<dbReference type="Pfam" id="PF24863">
    <property type="entry name" value="zf-CCCH_Mcm10"/>
    <property type="match status" value="1"/>
</dbReference>
<keyword evidence="6" id="KW-0863">Zinc-finger</keyword>
<dbReference type="Pfam" id="PF09332">
    <property type="entry name" value="Mcm10"/>
    <property type="match status" value="1"/>
</dbReference>
<comment type="subcellular location">
    <subcellularLocation>
        <location evidence="1">Nucleus</location>
    </subcellularLocation>
</comment>
<feature type="coiled-coil region" evidence="9">
    <location>
        <begin position="47"/>
        <end position="93"/>
    </location>
</feature>
<dbReference type="STRING" id="126957.T1IJL1"/>
<feature type="region of interest" description="Disordered" evidence="10">
    <location>
        <begin position="25"/>
        <end position="44"/>
    </location>
</feature>
<dbReference type="PhylomeDB" id="T1IJL1"/>
<feature type="domain" description="Replication factor Mcm10 C-terminal" evidence="11">
    <location>
        <begin position="473"/>
        <end position="751"/>
    </location>
</feature>
<evidence type="ECO:0000256" key="6">
    <source>
        <dbReference type="ARBA" id="ARBA00022771"/>
    </source>
</evidence>
<dbReference type="PANTHER" id="PTHR13454:SF11">
    <property type="entry name" value="PROTEIN MCM10 HOMOLOG"/>
    <property type="match status" value="1"/>
</dbReference>
<dbReference type="GO" id="GO:0006270">
    <property type="term" value="P:DNA replication initiation"/>
    <property type="evidence" value="ECO:0007669"/>
    <property type="project" value="InterPro"/>
</dbReference>
<evidence type="ECO:0000256" key="3">
    <source>
        <dbReference type="ARBA" id="ARBA00017770"/>
    </source>
</evidence>
<dbReference type="InterPro" id="IPR012340">
    <property type="entry name" value="NA-bd_OB-fold"/>
</dbReference>
<dbReference type="SMART" id="SM01280">
    <property type="entry name" value="Mcm10"/>
    <property type="match status" value="1"/>
</dbReference>
<keyword evidence="8" id="KW-0539">Nucleus</keyword>
<dbReference type="GO" id="GO:0008270">
    <property type="term" value="F:zinc ion binding"/>
    <property type="evidence" value="ECO:0007669"/>
    <property type="project" value="UniProtKB-KW"/>
</dbReference>
<dbReference type="InterPro" id="IPR056791">
    <property type="entry name" value="Znf_Mcm10_C"/>
</dbReference>
<dbReference type="OMA" id="YKMPCKA"/>
<dbReference type="Proteomes" id="UP000014500">
    <property type="component" value="Unassembled WGS sequence"/>
</dbReference>
<evidence type="ECO:0000259" key="11">
    <source>
        <dbReference type="SMART" id="SM01280"/>
    </source>
</evidence>
<reference evidence="13" key="1">
    <citation type="submission" date="2011-05" db="EMBL/GenBank/DDBJ databases">
        <authorList>
            <person name="Richards S.R."/>
            <person name="Qu J."/>
            <person name="Jiang H."/>
            <person name="Jhangiani S.N."/>
            <person name="Agravi P."/>
            <person name="Goodspeed R."/>
            <person name="Gross S."/>
            <person name="Mandapat C."/>
            <person name="Jackson L."/>
            <person name="Mathew T."/>
            <person name="Pu L."/>
            <person name="Thornton R."/>
            <person name="Saada N."/>
            <person name="Wilczek-Boney K.B."/>
            <person name="Lee S."/>
            <person name="Kovar C."/>
            <person name="Wu Y."/>
            <person name="Scherer S.E."/>
            <person name="Worley K.C."/>
            <person name="Muzny D.M."/>
            <person name="Gibbs R."/>
        </authorList>
    </citation>
    <scope>NUCLEOTIDE SEQUENCE</scope>
    <source>
        <strain evidence="13">Brora</strain>
    </source>
</reference>
<dbReference type="InterPro" id="IPR055065">
    <property type="entry name" value="OB_MCM10"/>
</dbReference>
<evidence type="ECO:0000313" key="12">
    <source>
        <dbReference type="EnsemblMetazoa" id="SMAR001081-PA"/>
    </source>
</evidence>
<dbReference type="InterPro" id="IPR040184">
    <property type="entry name" value="Mcm10"/>
</dbReference>
<dbReference type="InterPro" id="IPR015411">
    <property type="entry name" value="Rep_factor_Mcm10_C"/>
</dbReference>
<dbReference type="Gene3D" id="2.40.50.140">
    <property type="entry name" value="Nucleic acid-binding proteins"/>
    <property type="match status" value="1"/>
</dbReference>
<evidence type="ECO:0000256" key="4">
    <source>
        <dbReference type="ARBA" id="ARBA00022705"/>
    </source>
</evidence>
<organism evidence="12 13">
    <name type="scientific">Strigamia maritima</name>
    <name type="common">European centipede</name>
    <name type="synonym">Geophilus maritimus</name>
    <dbReference type="NCBI Taxonomy" id="126957"/>
    <lineage>
        <taxon>Eukaryota</taxon>
        <taxon>Metazoa</taxon>
        <taxon>Ecdysozoa</taxon>
        <taxon>Arthropoda</taxon>
        <taxon>Myriapoda</taxon>
        <taxon>Chilopoda</taxon>
        <taxon>Pleurostigmophora</taxon>
        <taxon>Geophilomorpha</taxon>
        <taxon>Linotaeniidae</taxon>
        <taxon>Strigamia</taxon>
    </lineage>
</organism>
<evidence type="ECO:0000256" key="9">
    <source>
        <dbReference type="SAM" id="Coils"/>
    </source>
</evidence>
<comment type="similarity">
    <text evidence="2">Belongs to the MCM10 family.</text>
</comment>
<keyword evidence="4" id="KW-0235">DNA replication</keyword>
<accession>T1IJL1</accession>
<dbReference type="Pfam" id="PF22379">
    <property type="entry name" value="OB_MCM10"/>
    <property type="match status" value="1"/>
</dbReference>
<dbReference type="EMBL" id="JH430315">
    <property type="status" value="NOT_ANNOTATED_CDS"/>
    <property type="molecule type" value="Genomic_DNA"/>
</dbReference>
<dbReference type="FunFam" id="2.40.50.140:FF:000174">
    <property type="entry name" value="DNA replication licensing factor mcm10"/>
    <property type="match status" value="1"/>
</dbReference>
<dbReference type="HOGENOM" id="CLU_014680_1_0_1"/>
<feature type="compositionally biased region" description="Basic and acidic residues" evidence="10">
    <location>
        <begin position="25"/>
        <end position="34"/>
    </location>
</feature>
<evidence type="ECO:0000256" key="5">
    <source>
        <dbReference type="ARBA" id="ARBA00022723"/>
    </source>
</evidence>
<protein>
    <recommendedName>
        <fullName evidence="3">Protein MCM10 homolog</fullName>
    </recommendedName>
</protein>
<dbReference type="Pfam" id="PF09329">
    <property type="entry name" value="zf-primase"/>
    <property type="match status" value="1"/>
</dbReference>
<proteinExistence type="inferred from homology"/>
<evidence type="ECO:0000256" key="1">
    <source>
        <dbReference type="ARBA" id="ARBA00004123"/>
    </source>
</evidence>
<dbReference type="EnsemblMetazoa" id="SMAR001081-RA">
    <property type="protein sequence ID" value="SMAR001081-PA"/>
    <property type="gene ID" value="SMAR001081"/>
</dbReference>
<dbReference type="InterPro" id="IPR015408">
    <property type="entry name" value="Znf_Mcm10/DnaG"/>
</dbReference>